<dbReference type="RefSeq" id="WP_349229661.1">
    <property type="nucleotide sequence ID" value="NZ_JBBMFJ010000020.1"/>
</dbReference>
<comment type="similarity">
    <text evidence="1">Belongs to the ROK (NagC/XylR) family.</text>
</comment>
<dbReference type="EC" id="2.7.1.2" evidence="2"/>
<evidence type="ECO:0000256" key="3">
    <source>
        <dbReference type="ARBA" id="ARBA00014701"/>
    </source>
</evidence>
<evidence type="ECO:0000313" key="9">
    <source>
        <dbReference type="EMBL" id="MEQ2563532.1"/>
    </source>
</evidence>
<accession>A0ABV1HMI5</accession>
<sequence>MHESEKKCIGIDVGGTSVKIGLFETDGTLLFKWEVPTRKEEGGRYILEDVAASIREVLTEKEIHLSDILGAGMGIPGPVLPDGYVEVCVNLGWRDVNPQKELSAMLDNIPVKSGNDANVAALGEMWRGGGMGFTDIVMVTLGTGVGGGIIIDEKIIAGKHGLGGEIGHIHIRDEEWEHCNCGGVGCVEQIASATGIAREARRRMAGEETPSVLRQYGDDVTAKDVLDAAKAGDELALSVVETVGRYLGMALAGIAMTVDPEMFVIGGGVSKAGQFLIDIIDKYYQHYSPISQNKGIIGLAKLGNDAGIYGAARLVLG</sequence>
<dbReference type="NCBIfam" id="TIGR00744">
    <property type="entry name" value="ROK_glcA_fam"/>
    <property type="match status" value="1"/>
</dbReference>
<dbReference type="InterPro" id="IPR043129">
    <property type="entry name" value="ATPase_NBD"/>
</dbReference>
<dbReference type="PANTHER" id="PTHR18964:SF149">
    <property type="entry name" value="BIFUNCTIONAL UDP-N-ACETYLGLUCOSAMINE 2-EPIMERASE_N-ACETYLMANNOSAMINE KINASE"/>
    <property type="match status" value="1"/>
</dbReference>
<keyword evidence="7" id="KW-0067">ATP-binding</keyword>
<evidence type="ECO:0000256" key="8">
    <source>
        <dbReference type="ARBA" id="ARBA00032386"/>
    </source>
</evidence>
<dbReference type="Pfam" id="PF00480">
    <property type="entry name" value="ROK"/>
    <property type="match status" value="1"/>
</dbReference>
<name>A0ABV1HMI5_9FIRM</name>
<evidence type="ECO:0000256" key="1">
    <source>
        <dbReference type="ARBA" id="ARBA00006479"/>
    </source>
</evidence>
<organism evidence="9 10">
    <name type="scientific">Ventrimonas faecis</name>
    <dbReference type="NCBI Taxonomy" id="3133170"/>
    <lineage>
        <taxon>Bacteria</taxon>
        <taxon>Bacillati</taxon>
        <taxon>Bacillota</taxon>
        <taxon>Clostridia</taxon>
        <taxon>Lachnospirales</taxon>
        <taxon>Lachnospiraceae</taxon>
        <taxon>Ventrimonas</taxon>
    </lineage>
</organism>
<evidence type="ECO:0000256" key="4">
    <source>
        <dbReference type="ARBA" id="ARBA00022679"/>
    </source>
</evidence>
<dbReference type="InterPro" id="IPR004654">
    <property type="entry name" value="ROK_glcA"/>
</dbReference>
<evidence type="ECO:0000256" key="2">
    <source>
        <dbReference type="ARBA" id="ARBA00012323"/>
    </source>
</evidence>
<dbReference type="Gene3D" id="3.30.420.40">
    <property type="match status" value="2"/>
</dbReference>
<keyword evidence="10" id="KW-1185">Reference proteome</keyword>
<dbReference type="PROSITE" id="PS01125">
    <property type="entry name" value="ROK"/>
    <property type="match status" value="1"/>
</dbReference>
<proteinExistence type="inferred from homology"/>
<keyword evidence="4 9" id="KW-0808">Transferase</keyword>
<dbReference type="SUPFAM" id="SSF53067">
    <property type="entry name" value="Actin-like ATPase domain"/>
    <property type="match status" value="1"/>
</dbReference>
<dbReference type="Proteomes" id="UP001437460">
    <property type="component" value="Unassembled WGS sequence"/>
</dbReference>
<evidence type="ECO:0000256" key="7">
    <source>
        <dbReference type="ARBA" id="ARBA00022840"/>
    </source>
</evidence>
<evidence type="ECO:0000256" key="6">
    <source>
        <dbReference type="ARBA" id="ARBA00022777"/>
    </source>
</evidence>
<keyword evidence="5" id="KW-0547">Nucleotide-binding</keyword>
<dbReference type="PANTHER" id="PTHR18964">
    <property type="entry name" value="ROK (REPRESSOR, ORF, KINASE) FAMILY"/>
    <property type="match status" value="1"/>
</dbReference>
<reference evidence="9 10" key="1">
    <citation type="submission" date="2024-03" db="EMBL/GenBank/DDBJ databases">
        <title>Human intestinal bacterial collection.</title>
        <authorList>
            <person name="Pauvert C."/>
            <person name="Hitch T.C.A."/>
            <person name="Clavel T."/>
        </authorList>
    </citation>
    <scope>NUCLEOTIDE SEQUENCE [LARGE SCALE GENOMIC DNA]</scope>
    <source>
        <strain evidence="9 10">CLA-AP-H27</strain>
    </source>
</reference>
<gene>
    <name evidence="9" type="ORF">WMO41_10250</name>
</gene>
<dbReference type="InterPro" id="IPR049874">
    <property type="entry name" value="ROK_cs"/>
</dbReference>
<dbReference type="GO" id="GO:0004340">
    <property type="term" value="F:glucokinase activity"/>
    <property type="evidence" value="ECO:0007669"/>
    <property type="project" value="UniProtKB-EC"/>
</dbReference>
<evidence type="ECO:0000256" key="5">
    <source>
        <dbReference type="ARBA" id="ARBA00022741"/>
    </source>
</evidence>
<comment type="caution">
    <text evidence="9">The sequence shown here is derived from an EMBL/GenBank/DDBJ whole genome shotgun (WGS) entry which is preliminary data.</text>
</comment>
<keyword evidence="6" id="KW-0418">Kinase</keyword>
<protein>
    <recommendedName>
        <fullName evidence="3">Glucokinase</fullName>
        <ecNumber evidence="2">2.7.1.2</ecNumber>
    </recommendedName>
    <alternativeName>
        <fullName evidence="8">Glucose kinase</fullName>
    </alternativeName>
</protein>
<evidence type="ECO:0000313" key="10">
    <source>
        <dbReference type="Proteomes" id="UP001437460"/>
    </source>
</evidence>
<dbReference type="EMBL" id="JBBMFJ010000020">
    <property type="protein sequence ID" value="MEQ2563532.1"/>
    <property type="molecule type" value="Genomic_DNA"/>
</dbReference>
<dbReference type="InterPro" id="IPR000600">
    <property type="entry name" value="ROK"/>
</dbReference>